<protein>
    <submittedName>
        <fullName evidence="1">Uncharacterized protein</fullName>
    </submittedName>
</protein>
<dbReference type="SUPFAM" id="SSF52540">
    <property type="entry name" value="P-loop containing nucleoside triphosphate hydrolases"/>
    <property type="match status" value="1"/>
</dbReference>
<organism evidence="1 2">
    <name type="scientific">Hebeloma cylindrosporum</name>
    <dbReference type="NCBI Taxonomy" id="76867"/>
    <lineage>
        <taxon>Eukaryota</taxon>
        <taxon>Fungi</taxon>
        <taxon>Dikarya</taxon>
        <taxon>Basidiomycota</taxon>
        <taxon>Agaricomycotina</taxon>
        <taxon>Agaricomycetes</taxon>
        <taxon>Agaricomycetidae</taxon>
        <taxon>Agaricales</taxon>
        <taxon>Agaricineae</taxon>
        <taxon>Hymenogastraceae</taxon>
        <taxon>Hebeloma</taxon>
    </lineage>
</organism>
<reference evidence="2" key="2">
    <citation type="submission" date="2015-01" db="EMBL/GenBank/DDBJ databases">
        <title>Evolutionary Origins and Diversification of the Mycorrhizal Mutualists.</title>
        <authorList>
            <consortium name="DOE Joint Genome Institute"/>
            <consortium name="Mycorrhizal Genomics Consortium"/>
            <person name="Kohler A."/>
            <person name="Kuo A."/>
            <person name="Nagy L.G."/>
            <person name="Floudas D."/>
            <person name="Copeland A."/>
            <person name="Barry K.W."/>
            <person name="Cichocki N."/>
            <person name="Veneault-Fourrey C."/>
            <person name="LaButti K."/>
            <person name="Lindquist E.A."/>
            <person name="Lipzen A."/>
            <person name="Lundell T."/>
            <person name="Morin E."/>
            <person name="Murat C."/>
            <person name="Riley R."/>
            <person name="Ohm R."/>
            <person name="Sun H."/>
            <person name="Tunlid A."/>
            <person name="Henrissat B."/>
            <person name="Grigoriev I.V."/>
            <person name="Hibbett D.S."/>
            <person name="Martin F."/>
        </authorList>
    </citation>
    <scope>NUCLEOTIDE SEQUENCE [LARGE SCALE GENOMIC DNA]</scope>
    <source>
        <strain evidence="2">h7</strain>
    </source>
</reference>
<dbReference type="Proteomes" id="UP000053424">
    <property type="component" value="Unassembled WGS sequence"/>
</dbReference>
<evidence type="ECO:0000313" key="2">
    <source>
        <dbReference type="Proteomes" id="UP000053424"/>
    </source>
</evidence>
<dbReference type="AlphaFoldDB" id="A0A0C3CE73"/>
<evidence type="ECO:0000313" key="1">
    <source>
        <dbReference type="EMBL" id="KIM47080.1"/>
    </source>
</evidence>
<reference evidence="1 2" key="1">
    <citation type="submission" date="2014-04" db="EMBL/GenBank/DDBJ databases">
        <authorList>
            <consortium name="DOE Joint Genome Institute"/>
            <person name="Kuo A."/>
            <person name="Gay G."/>
            <person name="Dore J."/>
            <person name="Kohler A."/>
            <person name="Nagy L.G."/>
            <person name="Floudas D."/>
            <person name="Copeland A."/>
            <person name="Barry K.W."/>
            <person name="Cichocki N."/>
            <person name="Veneault-Fourrey C."/>
            <person name="LaButti K."/>
            <person name="Lindquist E.A."/>
            <person name="Lipzen A."/>
            <person name="Lundell T."/>
            <person name="Morin E."/>
            <person name="Murat C."/>
            <person name="Sun H."/>
            <person name="Tunlid A."/>
            <person name="Henrissat B."/>
            <person name="Grigoriev I.V."/>
            <person name="Hibbett D.S."/>
            <person name="Martin F."/>
            <person name="Nordberg H.P."/>
            <person name="Cantor M.N."/>
            <person name="Hua S.X."/>
        </authorList>
    </citation>
    <scope>NUCLEOTIDE SEQUENCE [LARGE SCALE GENOMIC DNA]</scope>
    <source>
        <strain evidence="2">h7</strain>
    </source>
</reference>
<dbReference type="OrthoDB" id="2928561at2759"/>
<sequence>MSRFNNANNISISGGVFTNVRGDQVHYHLSDEVEGRKEIEILATKIAPGAFHDGAGREQRPKCHPDTRKEVLDQIMDRIHETHVTSEFLWIYGPAGAGKTAISGTVAEICHAELG</sequence>
<accession>A0A0C3CE73</accession>
<keyword evidence="2" id="KW-1185">Reference proteome</keyword>
<dbReference type="STRING" id="686832.A0A0C3CE73"/>
<proteinExistence type="predicted"/>
<dbReference type="EMBL" id="KN831770">
    <property type="protein sequence ID" value="KIM47080.1"/>
    <property type="molecule type" value="Genomic_DNA"/>
</dbReference>
<dbReference type="HOGENOM" id="CLU_000288_6_8_1"/>
<dbReference type="InterPro" id="IPR027417">
    <property type="entry name" value="P-loop_NTPase"/>
</dbReference>
<gene>
    <name evidence="1" type="ORF">M413DRAFT_269126</name>
</gene>
<name>A0A0C3CE73_HEBCY</name>